<dbReference type="PANTHER" id="PTHR34075:SF5">
    <property type="entry name" value="BLR3430 PROTEIN"/>
    <property type="match status" value="1"/>
</dbReference>
<dbReference type="InterPro" id="IPR039569">
    <property type="entry name" value="FAS1-like_DH_region"/>
</dbReference>
<feature type="domain" description="ChsH2 C-terminal OB-fold" evidence="2">
    <location>
        <begin position="335"/>
        <end position="397"/>
    </location>
</feature>
<dbReference type="Pfam" id="PF13452">
    <property type="entry name" value="FAS1_DH_region"/>
    <property type="match status" value="1"/>
</dbReference>
<sequence length="556" mass="60230">MVTEGELSVRLKAYEGRAAVVGGVGKDPVNAPMIRHWCEAMGDTNPAYTGPDAIAPPTMLQAWTMGGLSGHESGRSKLSGRSERSGRSQASGRSAAYEELLALLDGAGCTSVVATDCEQEYLRVLRPGDEIAFDSVVESVSGRKNTRLGAGYFVTTRMDVRVGDELVGTHRFRIFKYAPAAARSGAAGGDSKRQNAERQNAERQNAERQNAESQDAESQDAESQGPARQAPKRRDAESQDSERQGPERQAPARQAPERQDAASQGPERQDPEKQDPRQEPKPRRPRPVVNRDNAGFWEGVARHELLIQRCTDCATLRFPWLPGCNACGSAEWDTVRASGEGIVHSYVVMHHPPFPAFDPPYAVGLVELTEGVRIVSNVVGVPYDKVRIGMAVRLEFVRYDEELELPVFRADDAEEVGDGLPPLRIPITRTLVVAGAIASRDYQDVHHDPELARRRGSPDIFMNILTTNGLVGRYITDHFGPGAVLRKVAIRLGAPNYPGDTMVLTGTIEAIDGDTATVKVVGDNGIGRHVTGTVTVTVPKPLVSPAPVTLSEGALR</sequence>
<evidence type="ECO:0000313" key="6">
    <source>
        <dbReference type="Proteomes" id="UP000010411"/>
    </source>
</evidence>
<dbReference type="Pfam" id="PF01796">
    <property type="entry name" value="OB_ChsH2_C"/>
    <property type="match status" value="1"/>
</dbReference>
<evidence type="ECO:0000259" key="2">
    <source>
        <dbReference type="Pfam" id="PF01796"/>
    </source>
</evidence>
<dbReference type="InterPro" id="IPR052513">
    <property type="entry name" value="Thioester_dehydratase-like"/>
</dbReference>
<evidence type="ECO:0000259" key="3">
    <source>
        <dbReference type="Pfam" id="PF12172"/>
    </source>
</evidence>
<dbReference type="Proteomes" id="UP000010411">
    <property type="component" value="Unassembled WGS sequence"/>
</dbReference>
<gene>
    <name evidence="5" type="primary">maoC_7</name>
    <name evidence="5" type="ORF">STRIP9103_04662</name>
</gene>
<dbReference type="OrthoDB" id="4275032at2"/>
<dbReference type="InterPro" id="IPR002878">
    <property type="entry name" value="ChsH2_C"/>
</dbReference>
<feature type="compositionally biased region" description="Basic and acidic residues" evidence="1">
    <location>
        <begin position="232"/>
        <end position="246"/>
    </location>
</feature>
<feature type="domain" description="FAS1-like dehydratase" evidence="4">
    <location>
        <begin position="25"/>
        <end position="161"/>
    </location>
</feature>
<dbReference type="PATRIC" id="fig|698759.3.peg.4325"/>
<keyword evidence="6" id="KW-1185">Reference proteome</keyword>
<feature type="region of interest" description="Disordered" evidence="1">
    <location>
        <begin position="181"/>
        <end position="291"/>
    </location>
</feature>
<dbReference type="InterPro" id="IPR029069">
    <property type="entry name" value="HotDog_dom_sf"/>
</dbReference>
<evidence type="ECO:0000259" key="4">
    <source>
        <dbReference type="Pfam" id="PF13452"/>
    </source>
</evidence>
<dbReference type="PANTHER" id="PTHR34075">
    <property type="entry name" value="BLR3430 PROTEIN"/>
    <property type="match status" value="1"/>
</dbReference>
<dbReference type="InterPro" id="IPR022002">
    <property type="entry name" value="ChsH2_Znr"/>
</dbReference>
<dbReference type="Gene3D" id="3.10.129.10">
    <property type="entry name" value="Hotdog Thioesterase"/>
    <property type="match status" value="2"/>
</dbReference>
<dbReference type="CDD" id="cd03455">
    <property type="entry name" value="SAV4209"/>
    <property type="match status" value="1"/>
</dbReference>
<proteinExistence type="predicted"/>
<feature type="compositionally biased region" description="Basic and acidic residues" evidence="1">
    <location>
        <begin position="72"/>
        <end position="86"/>
    </location>
</feature>
<feature type="compositionally biased region" description="Basic and acidic residues" evidence="1">
    <location>
        <begin position="267"/>
        <end position="282"/>
    </location>
</feature>
<protein>
    <submittedName>
        <fullName evidence="5">MaoC-like protein</fullName>
    </submittedName>
</protein>
<dbReference type="Pfam" id="PF12172">
    <property type="entry name" value="zf-ChsH2"/>
    <property type="match status" value="1"/>
</dbReference>
<name>L1KXF9_9ACTN</name>
<feature type="compositionally biased region" description="Basic and acidic residues" evidence="1">
    <location>
        <begin position="190"/>
        <end position="210"/>
    </location>
</feature>
<dbReference type="AlphaFoldDB" id="L1KXF9"/>
<dbReference type="SUPFAM" id="SSF54637">
    <property type="entry name" value="Thioesterase/thiol ester dehydrase-isomerase"/>
    <property type="match status" value="2"/>
</dbReference>
<dbReference type="InterPro" id="IPR012340">
    <property type="entry name" value="NA-bd_OB-fold"/>
</dbReference>
<dbReference type="SUPFAM" id="SSF50249">
    <property type="entry name" value="Nucleic acid-binding proteins"/>
    <property type="match status" value="1"/>
</dbReference>
<accession>L1KXF9</accession>
<comment type="caution">
    <text evidence="5">The sequence shown here is derived from an EMBL/GenBank/DDBJ whole genome shotgun (WGS) entry which is preliminary data.</text>
</comment>
<reference evidence="5 6" key="1">
    <citation type="submission" date="2012-11" db="EMBL/GenBank/DDBJ databases">
        <authorList>
            <person name="Huguet-Tapia J.C."/>
            <person name="Durkin A.S."/>
            <person name="Pettis G.S."/>
            <person name="Badger J.H."/>
        </authorList>
    </citation>
    <scope>NUCLEOTIDE SEQUENCE [LARGE SCALE GENOMIC DNA]</scope>
    <source>
        <strain evidence="5 6">91-03</strain>
    </source>
</reference>
<evidence type="ECO:0000256" key="1">
    <source>
        <dbReference type="SAM" id="MobiDB-lite"/>
    </source>
</evidence>
<feature type="domain" description="ChsH2 rubredoxin-like zinc ribbon" evidence="3">
    <location>
        <begin position="297"/>
        <end position="332"/>
    </location>
</feature>
<organism evidence="5 6">
    <name type="scientific">Streptomyces ipomoeae 91-03</name>
    <dbReference type="NCBI Taxonomy" id="698759"/>
    <lineage>
        <taxon>Bacteria</taxon>
        <taxon>Bacillati</taxon>
        <taxon>Actinomycetota</taxon>
        <taxon>Actinomycetes</taxon>
        <taxon>Kitasatosporales</taxon>
        <taxon>Streptomycetaceae</taxon>
        <taxon>Streptomyces</taxon>
    </lineage>
</organism>
<evidence type="ECO:0000313" key="5">
    <source>
        <dbReference type="EMBL" id="EKX65043.1"/>
    </source>
</evidence>
<dbReference type="EMBL" id="AEJC01000321">
    <property type="protein sequence ID" value="EKX65043.1"/>
    <property type="molecule type" value="Genomic_DNA"/>
</dbReference>
<feature type="region of interest" description="Disordered" evidence="1">
    <location>
        <begin position="65"/>
        <end position="91"/>
    </location>
</feature>